<dbReference type="GO" id="GO:0030307">
    <property type="term" value="P:positive regulation of cell growth"/>
    <property type="evidence" value="ECO:0007669"/>
    <property type="project" value="TreeGrafter"/>
</dbReference>
<dbReference type="Gene3D" id="1.25.10.10">
    <property type="entry name" value="Leucine-rich Repeat Variant"/>
    <property type="match status" value="1"/>
</dbReference>
<dbReference type="InterPro" id="IPR036322">
    <property type="entry name" value="WD40_repeat_dom_sf"/>
</dbReference>
<gene>
    <name evidence="6" type="ORF">KFE25_013544</name>
</gene>
<sequence>MAGSVFTERAIRRFLSEARHGVFDVLSDEEEESIVPWRTKDRMKTVSVALVLCLNIAVDPPDVIRTQPCARLVCWIDPHSTPPQKAIESIGKQLQIQYERWQSKARYRQSLDPTHEEVRKLCIGLRRNAKEERVLLHYVGHGVPRPTANGEVWVFNRHYTQYIPLAIYDLHSWLGAPSVLVIDTSAAGLIVDAYAAMLHAQVEQQDAAERAGASAVQSGAEASPPPASPFGYGDASCGAFSHPLSGQLPSGGASSAAAIMDSVIILAACAGGETLPTSPELPADLFTSCLTTPIPMALRFCCSSPLSNVTVDMIDRIPGQLSDRRTPLGELNWIFTAVTDTIAWNSLRQPLFQRLFRQDLLLASLFRNFLLAERIGHVYQCHPVSLPRLPPTRHHHLWDAWDLAVEASLAQLPPLLAAGDGPRPAFRFSTFFAEQLTAFEVWLQFGARNRSTPEQLPVVLQVLLSQTHRLRALLLLGQFLAIGPWAVNLALSVGIFPYILKLLQSPAAELRVVLITIWARIIALDKSCQHELVKDNGHIYFVTYLESAHAPSQAGVAGAGAGVPSPQHALGLGAIGACAPPQASAPLHAPNAAGCGCGPLGVSDQTTARAKTLSLFVLAHICDHSRAGQDACSQPRARSVVAMCTALIADCASSLQLRQWACLLLGKLTEGNRAAQQQAIAEHSADCAALLLSSDASAEVRACAIFTLQRITGLVDAEPLGRAPPREHDGARRANGAARPAVDASAGDGTGDCAAAQARAAVDDDDDDDDDDDNDDDVASAELALASLACRAVDACTGDASPLVRRQLALLIARLAVKSPRIFRPAGVIGCTRGSGTTHSATPNEGPASAHSGYLSPTATLALVPELEADGAERDAGSEPRERDASGGDDCSAADGVSAAEKAAGLRSRGERRSGGSGAAHSFGDGERSYASSEGTLDTPLTPPQGGARAHGAQRARDGAAARGDERPLPASAVPFDPVAVRQAEVLCRAAVQLAADPMAAVAAPVRVSVSDAWLTQSAAIASGGWPSYRLGSAASSAGGGTSAACCASAASTTPSPHSMPRAESQRSFLRANEQAALRRSTSCGASLRRVSSACATAAHAHAGGGGYGAGAAPAAGRALAARGTDELFEWCARRFRAQMPVLEANGRLVSAEEREAADENMDGGAGAGAAADAASTAAAVNGGSSFGGATRGGEVGVFGGGSAYHGSVGTTALSDASRRVAADAGFAALPQHHMALSPQLHATNVGSGASAPGQLDASAGMPAPLDLGLGQLIARASTGSASGAARGVGGGGSKVACSSAAGGSAGSHSPPSLRHDTDWAEQRRPERSLRFEQQLTIMEVSRKSPSDGEARKSSRVSRLLFHPYRPLLATAERDAISIWEYERGRDPPCEVARFANSGATGASAARICELTLINASEASNSGAQPSADDGGPLLLVGSDDGVIRVWRNWDATPYAPPRLVTAFAAVEELLPVGPVGATRGMISLWSQRLGQLLTCSRTMAAPTVHVWDLAAERCVQRLLSGLDGADHHITSLCEVGGAHSRAVLAAGASDGSIRLYDCRSGLFSFVQVAAEHRASIVGLASHGAPAVAPVVDAPAGLSHGGTRCDLISGDVGGEVRFWDARTWSSALAADSHRIEMSCLALHERAPVAAVGSKRRTIKIFDVPGETTNSIRYYDGFLGTRIGSVGCLAFHPHKLLMAAGATGADWASMVSIYSC</sequence>
<keyword evidence="3" id="KW-0677">Repeat</keyword>
<dbReference type="EMBL" id="JAGTXO010000004">
    <property type="protein sequence ID" value="KAG8468461.1"/>
    <property type="molecule type" value="Genomic_DNA"/>
</dbReference>
<proteinExistence type="inferred from homology"/>
<organism evidence="6 7">
    <name type="scientific">Diacronema lutheri</name>
    <name type="common">Unicellular marine alga</name>
    <name type="synonym">Monochrysis lutheri</name>
    <dbReference type="NCBI Taxonomy" id="2081491"/>
    <lineage>
        <taxon>Eukaryota</taxon>
        <taxon>Haptista</taxon>
        <taxon>Haptophyta</taxon>
        <taxon>Pavlovophyceae</taxon>
        <taxon>Pavlovales</taxon>
        <taxon>Pavlovaceae</taxon>
        <taxon>Diacronema</taxon>
    </lineage>
</organism>
<dbReference type="GO" id="GO:0009267">
    <property type="term" value="P:cellular response to starvation"/>
    <property type="evidence" value="ECO:0007669"/>
    <property type="project" value="TreeGrafter"/>
</dbReference>
<protein>
    <recommendedName>
        <fullName evidence="5">Raptor N-terminal CASPase-like domain-containing protein</fullName>
    </recommendedName>
</protein>
<feature type="region of interest" description="Disordered" evidence="4">
    <location>
        <begin position="870"/>
        <end position="973"/>
    </location>
</feature>
<dbReference type="PANTHER" id="PTHR12848:SF16">
    <property type="entry name" value="REGULATORY-ASSOCIATED PROTEIN OF MTOR"/>
    <property type="match status" value="1"/>
</dbReference>
<feature type="region of interest" description="Disordered" evidence="4">
    <location>
        <begin position="719"/>
        <end position="777"/>
    </location>
</feature>
<feature type="region of interest" description="Disordered" evidence="4">
    <location>
        <begin position="834"/>
        <end position="854"/>
    </location>
</feature>
<feature type="compositionally biased region" description="Low complexity" evidence="4">
    <location>
        <begin position="1295"/>
        <end position="1310"/>
    </location>
</feature>
<evidence type="ECO:0000256" key="1">
    <source>
        <dbReference type="ARBA" id="ARBA00009257"/>
    </source>
</evidence>
<feature type="compositionally biased region" description="Basic and acidic residues" evidence="4">
    <location>
        <begin position="871"/>
        <end position="886"/>
    </location>
</feature>
<dbReference type="GO" id="GO:0005737">
    <property type="term" value="C:cytoplasm"/>
    <property type="evidence" value="ECO:0007669"/>
    <property type="project" value="TreeGrafter"/>
</dbReference>
<dbReference type="InterPro" id="IPR016024">
    <property type="entry name" value="ARM-type_fold"/>
</dbReference>
<dbReference type="InterPro" id="IPR011989">
    <property type="entry name" value="ARM-like"/>
</dbReference>
<reference evidence="6" key="1">
    <citation type="submission" date="2021-05" db="EMBL/GenBank/DDBJ databases">
        <title>The genome of the haptophyte Pavlova lutheri (Diacronema luteri, Pavlovales) - a model for lipid biosynthesis in eukaryotic algae.</title>
        <authorList>
            <person name="Hulatt C.J."/>
            <person name="Posewitz M.C."/>
        </authorList>
    </citation>
    <scope>NUCLEOTIDE SEQUENCE</scope>
    <source>
        <strain evidence="6">NIVA-4/92</strain>
    </source>
</reference>
<feature type="compositionally biased region" description="Polar residues" evidence="4">
    <location>
        <begin position="834"/>
        <end position="843"/>
    </location>
</feature>
<feature type="compositionally biased region" description="Basic and acidic residues" evidence="4">
    <location>
        <begin position="1314"/>
        <end position="1331"/>
    </location>
</feature>
<dbReference type="SMART" id="SM01302">
    <property type="entry name" value="Raptor_N"/>
    <property type="match status" value="1"/>
</dbReference>
<keyword evidence="2" id="KW-0853">WD repeat</keyword>
<dbReference type="GO" id="GO:0031931">
    <property type="term" value="C:TORC1 complex"/>
    <property type="evidence" value="ECO:0007669"/>
    <property type="project" value="InterPro"/>
</dbReference>
<dbReference type="GO" id="GO:0030674">
    <property type="term" value="F:protein-macromolecule adaptor activity"/>
    <property type="evidence" value="ECO:0007669"/>
    <property type="project" value="TreeGrafter"/>
</dbReference>
<dbReference type="Gene3D" id="2.130.10.10">
    <property type="entry name" value="YVTN repeat-like/Quinoprotein amine dehydrogenase"/>
    <property type="match status" value="2"/>
</dbReference>
<feature type="compositionally biased region" description="Low complexity" evidence="4">
    <location>
        <begin position="888"/>
        <end position="907"/>
    </location>
</feature>
<dbReference type="GO" id="GO:0031929">
    <property type="term" value="P:TOR signaling"/>
    <property type="evidence" value="ECO:0007669"/>
    <property type="project" value="InterPro"/>
</dbReference>
<evidence type="ECO:0000259" key="5">
    <source>
        <dbReference type="SMART" id="SM01302"/>
    </source>
</evidence>
<dbReference type="SUPFAM" id="SSF48371">
    <property type="entry name" value="ARM repeat"/>
    <property type="match status" value="1"/>
</dbReference>
<dbReference type="InterPro" id="IPR015943">
    <property type="entry name" value="WD40/YVTN_repeat-like_dom_sf"/>
</dbReference>
<feature type="domain" description="Raptor N-terminal CASPase-like" evidence="5">
    <location>
        <begin position="42"/>
        <end position="195"/>
    </location>
</feature>
<dbReference type="InterPro" id="IPR029347">
    <property type="entry name" value="Raptor_N"/>
</dbReference>
<comment type="caution">
    <text evidence="6">The sequence shown here is derived from an EMBL/GenBank/DDBJ whole genome shotgun (WGS) entry which is preliminary data.</text>
</comment>
<feature type="region of interest" description="Disordered" evidence="4">
    <location>
        <begin position="209"/>
        <end position="228"/>
    </location>
</feature>
<feature type="compositionally biased region" description="Basic and acidic residues" evidence="4">
    <location>
        <begin position="955"/>
        <end position="968"/>
    </location>
</feature>
<comment type="similarity">
    <text evidence="1">Belongs to the WD repeat RAPTOR family.</text>
</comment>
<dbReference type="SUPFAM" id="SSF50978">
    <property type="entry name" value="WD40 repeat-like"/>
    <property type="match status" value="1"/>
</dbReference>
<dbReference type="PRINTS" id="PR01547">
    <property type="entry name" value="YEAST176DUF"/>
</dbReference>
<dbReference type="Proteomes" id="UP000751190">
    <property type="component" value="Unassembled WGS sequence"/>
</dbReference>
<feature type="region of interest" description="Disordered" evidence="4">
    <location>
        <begin position="1282"/>
        <end position="1331"/>
    </location>
</feature>
<dbReference type="InterPro" id="IPR004083">
    <property type="entry name" value="Raptor"/>
</dbReference>
<evidence type="ECO:0000256" key="4">
    <source>
        <dbReference type="SAM" id="MobiDB-lite"/>
    </source>
</evidence>
<dbReference type="InterPro" id="IPR001680">
    <property type="entry name" value="WD40_rpt"/>
</dbReference>
<feature type="compositionally biased region" description="Acidic residues" evidence="4">
    <location>
        <begin position="763"/>
        <end position="777"/>
    </location>
</feature>
<evidence type="ECO:0000256" key="3">
    <source>
        <dbReference type="ARBA" id="ARBA00022737"/>
    </source>
</evidence>
<dbReference type="SMART" id="SM00320">
    <property type="entry name" value="WD40"/>
    <property type="match status" value="6"/>
</dbReference>
<keyword evidence="7" id="KW-1185">Reference proteome</keyword>
<name>A0A8J5XGK2_DIALT</name>
<evidence type="ECO:0000313" key="7">
    <source>
        <dbReference type="Proteomes" id="UP000751190"/>
    </source>
</evidence>
<evidence type="ECO:0000313" key="6">
    <source>
        <dbReference type="EMBL" id="KAG8468461.1"/>
    </source>
</evidence>
<evidence type="ECO:0000256" key="2">
    <source>
        <dbReference type="ARBA" id="ARBA00022574"/>
    </source>
</evidence>
<dbReference type="PANTHER" id="PTHR12848">
    <property type="entry name" value="REGULATORY-ASSOCIATED PROTEIN OF MTOR"/>
    <property type="match status" value="1"/>
</dbReference>
<dbReference type="GO" id="GO:0010506">
    <property type="term" value="P:regulation of autophagy"/>
    <property type="evidence" value="ECO:0007669"/>
    <property type="project" value="TreeGrafter"/>
</dbReference>
<dbReference type="GO" id="GO:0071230">
    <property type="term" value="P:cellular response to amino acid stimulus"/>
    <property type="evidence" value="ECO:0007669"/>
    <property type="project" value="TreeGrafter"/>
</dbReference>
<accession>A0A8J5XGK2</accession>
<dbReference type="Pfam" id="PF14538">
    <property type="entry name" value="Raptor_N"/>
    <property type="match status" value="1"/>
</dbReference>
<dbReference type="OrthoDB" id="10262360at2759"/>